<dbReference type="Proteomes" id="UP001311799">
    <property type="component" value="Unassembled WGS sequence"/>
</dbReference>
<comment type="caution">
    <text evidence="2">The sequence shown here is derived from an EMBL/GenBank/DDBJ whole genome shotgun (WGS) entry which is preliminary data.</text>
</comment>
<dbReference type="Pfam" id="PF10419">
    <property type="entry name" value="TFIIIC_sub6"/>
    <property type="match status" value="1"/>
</dbReference>
<evidence type="ECO:0000259" key="1">
    <source>
        <dbReference type="Pfam" id="PF10419"/>
    </source>
</evidence>
<name>A0AAV9XVG5_9CRYT</name>
<dbReference type="EMBL" id="JAWDEY010000032">
    <property type="protein sequence ID" value="KAK6588588.1"/>
    <property type="molecule type" value="Genomic_DNA"/>
</dbReference>
<sequence>MKFELNIESKENTSEDELIKFKFQGNSLKTIGTCMFFNINNEHEDHTSFKQSYSYNDNIEINNSNNLDKMSEKTTSKIEYIGKCNSVIQAFIQD</sequence>
<dbReference type="AlphaFoldDB" id="A0AAV9XVG5"/>
<feature type="domain" description="Transcription factor TFIIIC triple barrel" evidence="1">
    <location>
        <begin position="23"/>
        <end position="89"/>
    </location>
</feature>
<reference evidence="2 3" key="1">
    <citation type="submission" date="2023-10" db="EMBL/GenBank/DDBJ databases">
        <title>Comparative genomics analysis reveals potential genetic determinants of host preference in Cryptosporidium xiaoi.</title>
        <authorList>
            <person name="Xiao L."/>
            <person name="Li J."/>
        </authorList>
    </citation>
    <scope>NUCLEOTIDE SEQUENCE [LARGE SCALE GENOMIC DNA]</scope>
    <source>
        <strain evidence="2 3">52996</strain>
    </source>
</reference>
<protein>
    <recommendedName>
        <fullName evidence="1">Transcription factor TFIIIC triple barrel domain-containing protein</fullName>
    </recommendedName>
</protein>
<keyword evidence="3" id="KW-1185">Reference proteome</keyword>
<gene>
    <name evidence="2" type="ORF">RS030_4506</name>
</gene>
<evidence type="ECO:0000313" key="2">
    <source>
        <dbReference type="EMBL" id="KAK6588588.1"/>
    </source>
</evidence>
<proteinExistence type="predicted"/>
<evidence type="ECO:0000313" key="3">
    <source>
        <dbReference type="Proteomes" id="UP001311799"/>
    </source>
</evidence>
<accession>A0AAV9XVG5</accession>
<organism evidence="2 3">
    <name type="scientific">Cryptosporidium xiaoi</name>
    <dbReference type="NCBI Taxonomy" id="659607"/>
    <lineage>
        <taxon>Eukaryota</taxon>
        <taxon>Sar</taxon>
        <taxon>Alveolata</taxon>
        <taxon>Apicomplexa</taxon>
        <taxon>Conoidasida</taxon>
        <taxon>Coccidia</taxon>
        <taxon>Eucoccidiorida</taxon>
        <taxon>Eimeriorina</taxon>
        <taxon>Cryptosporidiidae</taxon>
        <taxon>Cryptosporidium</taxon>
    </lineage>
</organism>
<dbReference type="InterPro" id="IPR019481">
    <property type="entry name" value="TFIIIC_triple_barrel"/>
</dbReference>